<dbReference type="InterPro" id="IPR029055">
    <property type="entry name" value="Ntn_hydrolases_N"/>
</dbReference>
<evidence type="ECO:0000256" key="8">
    <source>
        <dbReference type="SAM" id="SignalP"/>
    </source>
</evidence>
<dbReference type="Gene3D" id="1.10.246.130">
    <property type="match status" value="1"/>
</dbReference>
<dbReference type="GO" id="GO:0016746">
    <property type="term" value="F:acyltransferase activity"/>
    <property type="evidence" value="ECO:0007669"/>
    <property type="project" value="UniProtKB-KW"/>
</dbReference>
<feature type="signal peptide" evidence="8">
    <location>
        <begin position="1"/>
        <end position="20"/>
    </location>
</feature>
<evidence type="ECO:0000313" key="12">
    <source>
        <dbReference type="WormBase" id="SRAE_2000386200"/>
    </source>
</evidence>
<evidence type="ECO:0000313" key="10">
    <source>
        <dbReference type="Proteomes" id="UP000035682"/>
    </source>
</evidence>
<keyword evidence="1" id="KW-0645">Protease</keyword>
<dbReference type="InterPro" id="IPR000101">
    <property type="entry name" value="GGT_peptidase"/>
</dbReference>
<dbReference type="STRING" id="34506.A0A090LHM1"/>
<dbReference type="eggNOG" id="KOG2410">
    <property type="taxonomic scope" value="Eukaryota"/>
</dbReference>
<dbReference type="PANTHER" id="PTHR11686:SF17">
    <property type="entry name" value="GAMMA-GLUTAMYLTRANSPEPTIDASE 1"/>
    <property type="match status" value="1"/>
</dbReference>
<name>A0A090LHM1_STRRB</name>
<feature type="binding site" evidence="7">
    <location>
        <position position="440"/>
    </location>
    <ligand>
        <name>L-glutamate</name>
        <dbReference type="ChEBI" id="CHEBI:29985"/>
    </ligand>
</feature>
<dbReference type="OMA" id="GFMLVHL"/>
<evidence type="ECO:0000256" key="3">
    <source>
        <dbReference type="ARBA" id="ARBA00022801"/>
    </source>
</evidence>
<dbReference type="CTD" id="36381582"/>
<dbReference type="Gene3D" id="3.60.20.40">
    <property type="match status" value="1"/>
</dbReference>
<dbReference type="Pfam" id="PF01019">
    <property type="entry name" value="G_glu_transpept"/>
    <property type="match status" value="1"/>
</dbReference>
<dbReference type="InterPro" id="IPR043137">
    <property type="entry name" value="GGT_ssub_C"/>
</dbReference>
<feature type="active site" description="Nucleophile" evidence="6">
    <location>
        <position position="399"/>
    </location>
</feature>
<keyword evidence="8" id="KW-0732">Signal</keyword>
<dbReference type="RefSeq" id="XP_024508412.1">
    <property type="nucleotide sequence ID" value="XM_024655107.1"/>
</dbReference>
<dbReference type="GO" id="GO:0005886">
    <property type="term" value="C:plasma membrane"/>
    <property type="evidence" value="ECO:0007669"/>
    <property type="project" value="TreeGrafter"/>
</dbReference>
<dbReference type="EMBL" id="LN609529">
    <property type="protein sequence ID" value="CEF69212.1"/>
    <property type="molecule type" value="Genomic_DNA"/>
</dbReference>
<dbReference type="GO" id="GO:0006751">
    <property type="term" value="P:glutathione catabolic process"/>
    <property type="evidence" value="ECO:0007669"/>
    <property type="project" value="InterPro"/>
</dbReference>
<evidence type="ECO:0000313" key="9">
    <source>
        <dbReference type="EMBL" id="CEF69212.1"/>
    </source>
</evidence>
<dbReference type="Proteomes" id="UP000035682">
    <property type="component" value="Unplaced"/>
</dbReference>
<dbReference type="FunFam" id="1.10.246.130:FF:000005">
    <property type="entry name" value="Gamma-glutamyltranspeptidase 1, putative"/>
    <property type="match status" value="1"/>
</dbReference>
<dbReference type="PRINTS" id="PR01210">
    <property type="entry name" value="GGTRANSPTASE"/>
</dbReference>
<reference evidence="11" key="2">
    <citation type="submission" date="2020-12" db="UniProtKB">
        <authorList>
            <consortium name="WormBaseParasite"/>
        </authorList>
    </citation>
    <scope>IDENTIFICATION</scope>
</reference>
<accession>A0A090LHM1</accession>
<dbReference type="InterPro" id="IPR043138">
    <property type="entry name" value="GGT_lsub"/>
</dbReference>
<dbReference type="AlphaFoldDB" id="A0A090LHM1"/>
<keyword evidence="5" id="KW-0012">Acyltransferase</keyword>
<evidence type="ECO:0000256" key="4">
    <source>
        <dbReference type="ARBA" id="ARBA00023180"/>
    </source>
</evidence>
<sequence length="591" mass="66400">MNIKLKYFLIIFSILYLVICDKKWKPGQKYRYDWPEPSYTMLGRFKKAAITTDNGLCSEIGRDILIKGGNAIDSSIASLFCLGITNPQSSGLGGGFIMTFYNKTTKTCKVIDARETAPGASTRDMYKGDEWLSKYGYKAIATPGEIYGYWISFTKYGSGKISWKELILPSIDLARNGFPVSEYLGDVLKVKENHFRKLPSMKNWINNRTNKVYEHGDIIKRPELANTLELIANSNDPVHLFYKGKIADIIVKEIQQNGGILTKNDLLKYKAVEYDVPLINEHFIDGLVLCGPPPPSSFTVTQLLVSIIGKLYENSTNRNLDYLYNNPKFYHDFIEASKFAYAQRTLLGDVDFVPSSKFLARNLTTKEYTNWIVSRFKDYAQESSYYGGIAQKQKEDHGTSHVSCMDSDGNGVSATSTINRWFGAVEESSLGFLYNDEMDDFSTPGEVNGFGFAPSETNFIEPGKRPMSSMSPMVIYNKVTGNLKMVIGASGGSKIISAMAKPIVRNLIFGESIKQAIDAPTLHNQFTPDITQYENPVPEKLRKDLEEMYGQKFKPTPGFEGIVQAIVVEKDGYVYANGDYRRKSMQHPEGL</sequence>
<evidence type="ECO:0000256" key="6">
    <source>
        <dbReference type="PIRSR" id="PIRSR600101-1"/>
    </source>
</evidence>
<dbReference type="SUPFAM" id="SSF56235">
    <property type="entry name" value="N-terminal nucleophile aminohydrolases (Ntn hydrolases)"/>
    <property type="match status" value="1"/>
</dbReference>
<feature type="binding site" evidence="7">
    <location>
        <position position="114"/>
    </location>
    <ligand>
        <name>L-glutamate</name>
        <dbReference type="ChEBI" id="CHEBI:29985"/>
    </ligand>
</feature>
<evidence type="ECO:0000256" key="5">
    <source>
        <dbReference type="ARBA" id="ARBA00023315"/>
    </source>
</evidence>
<reference evidence="9 10" key="1">
    <citation type="submission" date="2014-09" db="EMBL/GenBank/DDBJ databases">
        <authorList>
            <person name="Martin A.A."/>
        </authorList>
    </citation>
    <scope>NUCLEOTIDE SEQUENCE</scope>
    <source>
        <strain evidence="10">ED321</strain>
        <strain evidence="9">ED321 Heterogonic</strain>
    </source>
</reference>
<dbReference type="PANTHER" id="PTHR11686">
    <property type="entry name" value="GAMMA GLUTAMYL TRANSPEPTIDASE"/>
    <property type="match status" value="1"/>
</dbReference>
<organism evidence="9">
    <name type="scientific">Strongyloides ratti</name>
    <name type="common">Parasitic roundworm</name>
    <dbReference type="NCBI Taxonomy" id="34506"/>
    <lineage>
        <taxon>Eukaryota</taxon>
        <taxon>Metazoa</taxon>
        <taxon>Ecdysozoa</taxon>
        <taxon>Nematoda</taxon>
        <taxon>Chromadorea</taxon>
        <taxon>Rhabditida</taxon>
        <taxon>Tylenchina</taxon>
        <taxon>Panagrolaimomorpha</taxon>
        <taxon>Strongyloidoidea</taxon>
        <taxon>Strongyloididae</taxon>
        <taxon>Strongyloides</taxon>
    </lineage>
</organism>
<feature type="chain" id="PRO_5015030877" evidence="8">
    <location>
        <begin position="21"/>
        <end position="591"/>
    </location>
</feature>
<proteinExistence type="predicted"/>
<evidence type="ECO:0000313" key="11">
    <source>
        <dbReference type="WBParaSite" id="SRAE_2000386200.1"/>
    </source>
</evidence>
<dbReference type="WBParaSite" id="SRAE_2000386200.1">
    <property type="protein sequence ID" value="SRAE_2000386200.1"/>
    <property type="gene ID" value="WBGene00264089"/>
</dbReference>
<dbReference type="OrthoDB" id="1081007at2759"/>
<keyword evidence="3" id="KW-0378">Hydrolase</keyword>
<dbReference type="FunFam" id="3.60.20.40:FF:000006">
    <property type="entry name" value="Protein CBG05566"/>
    <property type="match status" value="1"/>
</dbReference>
<dbReference type="MEROPS" id="T03.009"/>
<dbReference type="GO" id="GO:0006508">
    <property type="term" value="P:proteolysis"/>
    <property type="evidence" value="ECO:0007669"/>
    <property type="project" value="UniProtKB-KW"/>
</dbReference>
<feature type="binding site" evidence="7">
    <location>
        <begin position="468"/>
        <end position="469"/>
    </location>
    <ligand>
        <name>L-glutamate</name>
        <dbReference type="ChEBI" id="CHEBI:29985"/>
    </ligand>
</feature>
<gene>
    <name evidence="9 11 12" type="ORF">SRAE_2000386200</name>
</gene>
<evidence type="ECO:0000256" key="7">
    <source>
        <dbReference type="PIRSR" id="PIRSR600101-2"/>
    </source>
</evidence>
<keyword evidence="2" id="KW-0808">Transferase</keyword>
<dbReference type="GeneID" id="36381582"/>
<dbReference type="NCBIfam" id="TIGR00066">
    <property type="entry name" value="g_glut_trans"/>
    <property type="match status" value="1"/>
</dbReference>
<evidence type="ECO:0000256" key="1">
    <source>
        <dbReference type="ARBA" id="ARBA00022670"/>
    </source>
</evidence>
<keyword evidence="4" id="KW-0325">Glycoprotein</keyword>
<protein>
    <submittedName>
        <fullName evidence="9 11">Gamma-glutamyltranspeptidase family-containing protein</fullName>
    </submittedName>
</protein>
<evidence type="ECO:0000256" key="2">
    <source>
        <dbReference type="ARBA" id="ARBA00022679"/>
    </source>
</evidence>
<dbReference type="WormBase" id="SRAE_2000386200">
    <property type="protein sequence ID" value="SRP02584"/>
    <property type="gene ID" value="WBGene00264089"/>
</dbReference>
<feature type="binding site" evidence="7">
    <location>
        <position position="492"/>
    </location>
    <ligand>
        <name>L-glutamate</name>
        <dbReference type="ChEBI" id="CHEBI:29985"/>
    </ligand>
</feature>
<dbReference type="GO" id="GO:0036374">
    <property type="term" value="F:glutathione hydrolase activity"/>
    <property type="evidence" value="ECO:0007669"/>
    <property type="project" value="InterPro"/>
</dbReference>
<feature type="binding site" evidence="7">
    <location>
        <begin position="417"/>
        <end position="419"/>
    </location>
    <ligand>
        <name>L-glutamate</name>
        <dbReference type="ChEBI" id="CHEBI:29985"/>
    </ligand>
</feature>
<keyword evidence="10" id="KW-1185">Reference proteome</keyword>